<comment type="caution">
    <text evidence="1">The sequence shown here is derived from an EMBL/GenBank/DDBJ whole genome shotgun (WGS) entry which is preliminary data.</text>
</comment>
<dbReference type="AlphaFoldDB" id="A0A1L9NSK6"/>
<accession>A0A1L9NSK6</accession>
<sequence length="166" mass="18146">MAASESLLDLINAAQEQAKTHQTRIDQILATNDANSRSAEEVDALQSATKALETATIDAFSLFEARMQHHFKRGPFSRKLTARLREAGETKLADQVHQYYLAANVLKHGKGASHRELLKTPTPLVTLRSDEPDAETPTSLIDVTTGGFFDGLCATIIAATHFLESK</sequence>
<keyword evidence="2" id="KW-1185">Reference proteome</keyword>
<dbReference type="EMBL" id="MLCB01000191">
    <property type="protein sequence ID" value="OJI92239.1"/>
    <property type="molecule type" value="Genomic_DNA"/>
</dbReference>
<evidence type="ECO:0000313" key="2">
    <source>
        <dbReference type="Proteomes" id="UP000184514"/>
    </source>
</evidence>
<protein>
    <submittedName>
        <fullName evidence="1">Uncharacterized protein</fullName>
    </submittedName>
</protein>
<reference evidence="1 2" key="1">
    <citation type="submission" date="2016-10" db="EMBL/GenBank/DDBJ databases">
        <title>Genome sequence of Planktotalea frisia SH6-1.</title>
        <authorList>
            <person name="Poehlein A."/>
            <person name="Bakenhus I."/>
            <person name="Voget S."/>
            <person name="Brinkhoff T."/>
            <person name="Simon M."/>
        </authorList>
    </citation>
    <scope>NUCLEOTIDE SEQUENCE [LARGE SCALE GENOMIC DNA]</scope>
    <source>
        <strain evidence="1 2">SH6-1</strain>
    </source>
</reference>
<dbReference type="RefSeq" id="WP_072632026.1">
    <property type="nucleotide sequence ID" value="NZ_MLCB01000191.1"/>
</dbReference>
<evidence type="ECO:0000313" key="1">
    <source>
        <dbReference type="EMBL" id="OJI92239.1"/>
    </source>
</evidence>
<dbReference type="Proteomes" id="UP000184514">
    <property type="component" value="Unassembled WGS sequence"/>
</dbReference>
<organism evidence="1 2">
    <name type="scientific">Planktotalea frisia</name>
    <dbReference type="NCBI Taxonomy" id="696762"/>
    <lineage>
        <taxon>Bacteria</taxon>
        <taxon>Pseudomonadati</taxon>
        <taxon>Pseudomonadota</taxon>
        <taxon>Alphaproteobacteria</taxon>
        <taxon>Rhodobacterales</taxon>
        <taxon>Paracoccaceae</taxon>
        <taxon>Planktotalea</taxon>
    </lineage>
</organism>
<gene>
    <name evidence="1" type="ORF">PFRI_35260</name>
</gene>
<name>A0A1L9NSK6_9RHOB</name>
<proteinExistence type="predicted"/>
<dbReference type="OrthoDB" id="7725299at2"/>